<accession>A0ABS5AIL5</accession>
<comment type="caution">
    <text evidence="2">The sequence shown here is derived from an EMBL/GenBank/DDBJ whole genome shotgun (WGS) entry which is preliminary data.</text>
</comment>
<organism evidence="2 3">
    <name type="scientific">Crossiella equi</name>
    <dbReference type="NCBI Taxonomy" id="130796"/>
    <lineage>
        <taxon>Bacteria</taxon>
        <taxon>Bacillati</taxon>
        <taxon>Actinomycetota</taxon>
        <taxon>Actinomycetes</taxon>
        <taxon>Pseudonocardiales</taxon>
        <taxon>Pseudonocardiaceae</taxon>
        <taxon>Crossiella</taxon>
    </lineage>
</organism>
<protein>
    <submittedName>
        <fullName evidence="2">Uncharacterized protein</fullName>
    </submittedName>
</protein>
<gene>
    <name evidence="2" type="ORF">JOF53_005291</name>
</gene>
<feature type="signal peptide" evidence="1">
    <location>
        <begin position="1"/>
        <end position="26"/>
    </location>
</feature>
<keyword evidence="3" id="KW-1185">Reference proteome</keyword>
<dbReference type="RefSeq" id="WP_086789069.1">
    <property type="nucleotide sequence ID" value="NZ_JAGIOO010000001.1"/>
</dbReference>
<dbReference type="EMBL" id="JAGIOO010000001">
    <property type="protein sequence ID" value="MBP2476419.1"/>
    <property type="molecule type" value="Genomic_DNA"/>
</dbReference>
<name>A0ABS5AIL5_9PSEU</name>
<keyword evidence="1" id="KW-0732">Signal</keyword>
<evidence type="ECO:0000313" key="3">
    <source>
        <dbReference type="Proteomes" id="UP001519363"/>
    </source>
</evidence>
<proteinExistence type="predicted"/>
<evidence type="ECO:0000256" key="1">
    <source>
        <dbReference type="SAM" id="SignalP"/>
    </source>
</evidence>
<evidence type="ECO:0000313" key="2">
    <source>
        <dbReference type="EMBL" id="MBP2476419.1"/>
    </source>
</evidence>
<dbReference type="Proteomes" id="UP001519363">
    <property type="component" value="Unassembled WGS sequence"/>
</dbReference>
<reference evidence="2 3" key="1">
    <citation type="submission" date="2021-03" db="EMBL/GenBank/DDBJ databases">
        <title>Sequencing the genomes of 1000 actinobacteria strains.</title>
        <authorList>
            <person name="Klenk H.-P."/>
        </authorList>
    </citation>
    <scope>NUCLEOTIDE SEQUENCE [LARGE SCALE GENOMIC DNA]</scope>
    <source>
        <strain evidence="2 3">DSM 44580</strain>
    </source>
</reference>
<sequence length="122" mass="13314">MKKAKAIAGAAIAASLMVLAPASAYAGQNSAQLTCHVTQGDWGMWCENMANIPAYQHRNFNSAIVGRVKTTTSYFACWGRGEQNGRNSIWYWAQTDDTGAWGNVASVHVKTPQDPMSQMRQC</sequence>
<feature type="chain" id="PRO_5045089006" evidence="1">
    <location>
        <begin position="27"/>
        <end position="122"/>
    </location>
</feature>